<organism evidence="1">
    <name type="scientific">Anguilla anguilla</name>
    <name type="common">European freshwater eel</name>
    <name type="synonym">Muraena anguilla</name>
    <dbReference type="NCBI Taxonomy" id="7936"/>
    <lineage>
        <taxon>Eukaryota</taxon>
        <taxon>Metazoa</taxon>
        <taxon>Chordata</taxon>
        <taxon>Craniata</taxon>
        <taxon>Vertebrata</taxon>
        <taxon>Euteleostomi</taxon>
        <taxon>Actinopterygii</taxon>
        <taxon>Neopterygii</taxon>
        <taxon>Teleostei</taxon>
        <taxon>Anguilliformes</taxon>
        <taxon>Anguillidae</taxon>
        <taxon>Anguilla</taxon>
    </lineage>
</organism>
<protein>
    <submittedName>
        <fullName evidence="1">Uncharacterized protein</fullName>
    </submittedName>
</protein>
<name>A0A0E9UYG8_ANGAN</name>
<dbReference type="AlphaFoldDB" id="A0A0E9UYG8"/>
<accession>A0A0E9UYG8</accession>
<proteinExistence type="predicted"/>
<evidence type="ECO:0000313" key="1">
    <source>
        <dbReference type="EMBL" id="JAH70847.1"/>
    </source>
</evidence>
<reference evidence="1" key="1">
    <citation type="submission" date="2014-11" db="EMBL/GenBank/DDBJ databases">
        <authorList>
            <person name="Amaro Gonzalez C."/>
        </authorList>
    </citation>
    <scope>NUCLEOTIDE SEQUENCE</scope>
</reference>
<dbReference type="EMBL" id="GBXM01037730">
    <property type="protein sequence ID" value="JAH70847.1"/>
    <property type="molecule type" value="Transcribed_RNA"/>
</dbReference>
<reference evidence="1" key="2">
    <citation type="journal article" date="2015" name="Fish Shellfish Immunol.">
        <title>Early steps in the European eel (Anguilla anguilla)-Vibrio vulnificus interaction in the gills: Role of the RtxA13 toxin.</title>
        <authorList>
            <person name="Callol A."/>
            <person name="Pajuelo D."/>
            <person name="Ebbesson L."/>
            <person name="Teles M."/>
            <person name="MacKenzie S."/>
            <person name="Amaro C."/>
        </authorList>
    </citation>
    <scope>NUCLEOTIDE SEQUENCE</scope>
</reference>
<sequence>MSAIKCAVVLYFGIVHLRTSSPNTTLPSWPALQLKI</sequence>